<evidence type="ECO:0000313" key="3">
    <source>
        <dbReference type="Proteomes" id="UP000573603"/>
    </source>
</evidence>
<organism evidence="2 3">
    <name type="scientific">Fusarium anthophilum</name>
    <dbReference type="NCBI Taxonomy" id="48485"/>
    <lineage>
        <taxon>Eukaryota</taxon>
        <taxon>Fungi</taxon>
        <taxon>Dikarya</taxon>
        <taxon>Ascomycota</taxon>
        <taxon>Pezizomycotina</taxon>
        <taxon>Sordariomycetes</taxon>
        <taxon>Hypocreomycetidae</taxon>
        <taxon>Hypocreales</taxon>
        <taxon>Nectriaceae</taxon>
        <taxon>Fusarium</taxon>
        <taxon>Fusarium fujikuroi species complex</taxon>
    </lineage>
</organism>
<evidence type="ECO:0008006" key="4">
    <source>
        <dbReference type="Google" id="ProtNLM"/>
    </source>
</evidence>
<gene>
    <name evidence="2" type="ORF">FANTH_5177</name>
</gene>
<reference evidence="2 3" key="1">
    <citation type="journal article" date="2020" name="BMC Genomics">
        <title>Correction to: Identification and distribution of gene clusters required for synthesis of sphingolipid metabolism inhibitors in diverse species of the filamentous fungus Fusarium.</title>
        <authorList>
            <person name="Kim H.S."/>
            <person name="Lohmar J.M."/>
            <person name="Busman M."/>
            <person name="Brown D.W."/>
            <person name="Naumann T.A."/>
            <person name="Divon H.H."/>
            <person name="Lysoe E."/>
            <person name="Uhlig S."/>
            <person name="Proctor R.H."/>
        </authorList>
    </citation>
    <scope>NUCLEOTIDE SEQUENCE [LARGE SCALE GENOMIC DNA]</scope>
    <source>
        <strain evidence="2 3">NRRL 25214</strain>
    </source>
</reference>
<comment type="caution">
    <text evidence="2">The sequence shown here is derived from an EMBL/GenBank/DDBJ whole genome shotgun (WGS) entry which is preliminary data.</text>
</comment>
<name>A0A8H5E709_9HYPO</name>
<dbReference type="SUPFAM" id="SSF48403">
    <property type="entry name" value="Ankyrin repeat"/>
    <property type="match status" value="1"/>
</dbReference>
<evidence type="ECO:0000256" key="1">
    <source>
        <dbReference type="SAM" id="MobiDB-lite"/>
    </source>
</evidence>
<dbReference type="Proteomes" id="UP000573603">
    <property type="component" value="Unassembled WGS sequence"/>
</dbReference>
<dbReference type="Gene3D" id="1.25.40.20">
    <property type="entry name" value="Ankyrin repeat-containing domain"/>
    <property type="match status" value="1"/>
</dbReference>
<accession>A0A8H5E709</accession>
<feature type="compositionally biased region" description="Acidic residues" evidence="1">
    <location>
        <begin position="59"/>
        <end position="72"/>
    </location>
</feature>
<feature type="region of interest" description="Disordered" evidence="1">
    <location>
        <begin position="57"/>
        <end position="106"/>
    </location>
</feature>
<dbReference type="SUPFAM" id="SSF53474">
    <property type="entry name" value="alpha/beta-Hydrolases"/>
    <property type="match status" value="1"/>
</dbReference>
<proteinExistence type="predicted"/>
<evidence type="ECO:0000313" key="2">
    <source>
        <dbReference type="EMBL" id="KAF5249484.1"/>
    </source>
</evidence>
<dbReference type="EMBL" id="JABEVY010000112">
    <property type="protein sequence ID" value="KAF5249484.1"/>
    <property type="molecule type" value="Genomic_DNA"/>
</dbReference>
<dbReference type="AlphaFoldDB" id="A0A8H5E709"/>
<dbReference type="InterPro" id="IPR036770">
    <property type="entry name" value="Ankyrin_rpt-contain_sf"/>
</dbReference>
<protein>
    <recommendedName>
        <fullName evidence="4">AB hydrolase-1 domain-containing protein</fullName>
    </recommendedName>
</protein>
<dbReference type="Gene3D" id="3.40.50.1820">
    <property type="entry name" value="alpha/beta hydrolase"/>
    <property type="match status" value="1"/>
</dbReference>
<keyword evidence="3" id="KW-1185">Reference proteome</keyword>
<dbReference type="InterPro" id="IPR029058">
    <property type="entry name" value="AB_hydrolase_fold"/>
</dbReference>
<sequence>MLKLCRVSKAFSLMTMEAILESNMLDDVGYRDPVRKQTIFYHTVDNDRRSLYPPLLENISDEDDTNSEPETPDLDRPLSPSSPEGNQEQSEDESLSEKDLFPSSSSVVPSDDFWVMYLTVRTLGRIRTKPPTQDHILLLKVAEHICRYMQQTSSQIELEDIVRTVCEVAVKHGYIYSHPDFYLKNESPTLDATELQLDESCAVFRDALVSMAIYLSDNTLLEKTLSNEGPILCPFHYKALSADHQFAPLPSFQTPIPQAGRIVDNQLGFMPPNCGKSLIRLANPVKLAVQLDKMECVALLLKSVSARERELDIYREDIITKAALLDQIEFLRVAIETGRPLTRYRILAPSIADMIWMSGRTGLSSRSPAGIKLSKMLETTTNIEVFNLVYDALLECYSEDEGVWWTKGLSSGADTLTSWGLRRLQRAVLDDCLPIVRRLIEMGYAVGPTRSIEDLKDEAPDVVADIINGERIVDVALPIAVKRGNLEMVKLLSIAGAHKKRKNVRKAMRIAMEQGNHEILEILTSQGSPAGLLNRKAKQRWKKDLESSGKQNMLKWLEMIVAEVKDPEAFLKDPRFSQTFQLPADPSDDHGSLQVKYSDYGYHNAADENVLLFFAPLCASRIFHCAKDELAKKYRVRIVVMDRPGFGGTDPVKLDKRPAMCRKMTLALLKHLGIKHVSLACHSGGTVYAFDMLMHHPEILHPERPYLAVGAPWILPSHSHLLSMSVTQSLPASMLAQADKLIGFVNGTLGPVVATSAGMSQMFGLSKKKNVEGGAEEIKADALFEESLEPFLFKLVHAESIRGFGDESVFLMQKTDGVPGWGDWLDYDDLVPKLVHALKGAGKKLTVDVYYAEEDSMIGAPGTDGPKWLDSCFKGEEVEQVVSYNTKTIEAADHDTIWSIRRGIPVDVLKKLAE</sequence>